<evidence type="ECO:0000256" key="9">
    <source>
        <dbReference type="ARBA" id="ARBA00022801"/>
    </source>
</evidence>
<dbReference type="NCBIfam" id="NF004397">
    <property type="entry name" value="PRK05755.1"/>
    <property type="match status" value="1"/>
</dbReference>
<dbReference type="Pfam" id="PF01612">
    <property type="entry name" value="DNA_pol_A_exo1"/>
    <property type="match status" value="1"/>
</dbReference>
<dbReference type="InterPro" id="IPR001098">
    <property type="entry name" value="DNA-dir_DNA_pol_A_palm_dom"/>
</dbReference>
<dbReference type="Proteomes" id="UP000664277">
    <property type="component" value="Unassembled WGS sequence"/>
</dbReference>
<dbReference type="GO" id="GO:0006302">
    <property type="term" value="P:double-strand break repair"/>
    <property type="evidence" value="ECO:0007669"/>
    <property type="project" value="TreeGrafter"/>
</dbReference>
<evidence type="ECO:0000259" key="19">
    <source>
        <dbReference type="SMART" id="SM00482"/>
    </source>
</evidence>
<evidence type="ECO:0000256" key="4">
    <source>
        <dbReference type="ARBA" id="ARBA00022679"/>
    </source>
</evidence>
<dbReference type="SUPFAM" id="SSF88723">
    <property type="entry name" value="PIN domain-like"/>
    <property type="match status" value="1"/>
</dbReference>
<evidence type="ECO:0000256" key="6">
    <source>
        <dbReference type="ARBA" id="ARBA00022705"/>
    </source>
</evidence>
<dbReference type="GO" id="GO:0008409">
    <property type="term" value="F:5'-3' exonuclease activity"/>
    <property type="evidence" value="ECO:0007669"/>
    <property type="project" value="UniProtKB-UniRule"/>
</dbReference>
<comment type="function">
    <text evidence="16">In addition to polymerase activity, this DNA polymerase exhibits 3'-5' and 5'-3' exonuclease activity.</text>
</comment>
<dbReference type="GO" id="GO:0006261">
    <property type="term" value="P:DNA-templated DNA replication"/>
    <property type="evidence" value="ECO:0007669"/>
    <property type="project" value="UniProtKB-UniRule"/>
</dbReference>
<dbReference type="InterPro" id="IPR036397">
    <property type="entry name" value="RNaseH_sf"/>
</dbReference>
<dbReference type="PRINTS" id="PR00868">
    <property type="entry name" value="DNAPOLI"/>
</dbReference>
<dbReference type="FunFam" id="3.40.50.1010:FF:000001">
    <property type="entry name" value="DNA polymerase I"/>
    <property type="match status" value="1"/>
</dbReference>
<dbReference type="InterPro" id="IPR002298">
    <property type="entry name" value="DNA_polymerase_A"/>
</dbReference>
<dbReference type="EMBL" id="JAFLCK010000002">
    <property type="protein sequence ID" value="MBN8659240.1"/>
    <property type="molecule type" value="Genomic_DNA"/>
</dbReference>
<evidence type="ECO:0000256" key="3">
    <source>
        <dbReference type="ARBA" id="ARBA00020311"/>
    </source>
</evidence>
<evidence type="ECO:0000256" key="5">
    <source>
        <dbReference type="ARBA" id="ARBA00022695"/>
    </source>
</evidence>
<keyword evidence="7" id="KW-0540">Nuclease</keyword>
<dbReference type="SMART" id="SM00279">
    <property type="entry name" value="HhH2"/>
    <property type="match status" value="1"/>
</dbReference>
<dbReference type="FunFam" id="1.10.150.20:FF:000003">
    <property type="entry name" value="DNA polymerase I"/>
    <property type="match status" value="1"/>
</dbReference>
<dbReference type="GO" id="GO:0003677">
    <property type="term" value="F:DNA binding"/>
    <property type="evidence" value="ECO:0007669"/>
    <property type="project" value="UniProtKB-UniRule"/>
</dbReference>
<evidence type="ECO:0000259" key="18">
    <source>
        <dbReference type="SMART" id="SM00475"/>
    </source>
</evidence>
<keyword evidence="8 16" id="KW-0227">DNA damage</keyword>
<evidence type="ECO:0000256" key="7">
    <source>
        <dbReference type="ARBA" id="ARBA00022722"/>
    </source>
</evidence>
<comment type="caution">
    <text evidence="20">The sequence shown here is derived from an EMBL/GenBank/DDBJ whole genome shotgun (WGS) entry which is preliminary data.</text>
</comment>
<dbReference type="InterPro" id="IPR002421">
    <property type="entry name" value="5-3_exonuclease"/>
</dbReference>
<dbReference type="InterPro" id="IPR043502">
    <property type="entry name" value="DNA/RNA_pol_sf"/>
</dbReference>
<dbReference type="SMART" id="SM00482">
    <property type="entry name" value="POLAc"/>
    <property type="match status" value="1"/>
</dbReference>
<dbReference type="InterPro" id="IPR012337">
    <property type="entry name" value="RNaseH-like_sf"/>
</dbReference>
<dbReference type="SUPFAM" id="SSF56672">
    <property type="entry name" value="DNA/RNA polymerases"/>
    <property type="match status" value="1"/>
</dbReference>
<dbReference type="SMART" id="SM00474">
    <property type="entry name" value="35EXOc"/>
    <property type="match status" value="1"/>
</dbReference>
<organism evidence="20 21">
    <name type="scientific">Candidatus Obscuribacter phosphatis</name>
    <dbReference type="NCBI Taxonomy" id="1906157"/>
    <lineage>
        <taxon>Bacteria</taxon>
        <taxon>Bacillati</taxon>
        <taxon>Candidatus Melainabacteria</taxon>
        <taxon>Candidatus Obscuribacterales</taxon>
        <taxon>Candidatus Obscuribacteraceae</taxon>
        <taxon>Candidatus Obscuribacter</taxon>
    </lineage>
</organism>
<keyword evidence="11 16" id="KW-0239">DNA-directed DNA polymerase</keyword>
<evidence type="ECO:0000256" key="11">
    <source>
        <dbReference type="ARBA" id="ARBA00022932"/>
    </source>
</evidence>
<evidence type="ECO:0000313" key="21">
    <source>
        <dbReference type="Proteomes" id="UP000664277"/>
    </source>
</evidence>
<evidence type="ECO:0000256" key="1">
    <source>
        <dbReference type="ARBA" id="ARBA00007705"/>
    </source>
</evidence>
<evidence type="ECO:0000256" key="8">
    <source>
        <dbReference type="ARBA" id="ARBA00022763"/>
    </source>
</evidence>
<dbReference type="Pfam" id="PF00476">
    <property type="entry name" value="DNA_pol_A"/>
    <property type="match status" value="1"/>
</dbReference>
<dbReference type="Pfam" id="PF01367">
    <property type="entry name" value="5_3_exonuc"/>
    <property type="match status" value="1"/>
</dbReference>
<dbReference type="Gene3D" id="1.10.150.20">
    <property type="entry name" value="5' to 3' exonuclease, C-terminal subdomain"/>
    <property type="match status" value="2"/>
</dbReference>
<evidence type="ECO:0000256" key="14">
    <source>
        <dbReference type="ARBA" id="ARBA00049244"/>
    </source>
</evidence>
<evidence type="ECO:0000313" key="20">
    <source>
        <dbReference type="EMBL" id="MBN8659240.1"/>
    </source>
</evidence>
<dbReference type="CDD" id="cd06139">
    <property type="entry name" value="DNA_polA_I_Ecoli_like_exo"/>
    <property type="match status" value="1"/>
</dbReference>
<feature type="domain" description="DNA-directed DNA polymerase family A palm" evidence="19">
    <location>
        <begin position="759"/>
        <end position="965"/>
    </location>
</feature>
<accession>A0A8J7TKX0</accession>
<dbReference type="PANTHER" id="PTHR10133:SF27">
    <property type="entry name" value="DNA POLYMERASE NU"/>
    <property type="match status" value="1"/>
</dbReference>
<dbReference type="CDD" id="cd09859">
    <property type="entry name" value="PIN_53EXO"/>
    <property type="match status" value="1"/>
</dbReference>
<dbReference type="InterPro" id="IPR002562">
    <property type="entry name" value="3'-5'_exonuclease_dom"/>
</dbReference>
<evidence type="ECO:0000259" key="17">
    <source>
        <dbReference type="SMART" id="SM00474"/>
    </source>
</evidence>
<keyword evidence="12 16" id="KW-0238">DNA-binding</keyword>
<dbReference type="Gene3D" id="3.30.420.10">
    <property type="entry name" value="Ribonuclease H-like superfamily/Ribonuclease H"/>
    <property type="match status" value="1"/>
</dbReference>
<protein>
    <recommendedName>
        <fullName evidence="3 15">DNA polymerase I</fullName>
        <ecNumber evidence="2 15">2.7.7.7</ecNumber>
    </recommendedName>
</protein>
<comment type="catalytic activity">
    <reaction evidence="14 16">
        <text>DNA(n) + a 2'-deoxyribonucleoside 5'-triphosphate = DNA(n+1) + diphosphate</text>
        <dbReference type="Rhea" id="RHEA:22508"/>
        <dbReference type="Rhea" id="RHEA-COMP:17339"/>
        <dbReference type="Rhea" id="RHEA-COMP:17340"/>
        <dbReference type="ChEBI" id="CHEBI:33019"/>
        <dbReference type="ChEBI" id="CHEBI:61560"/>
        <dbReference type="ChEBI" id="CHEBI:173112"/>
        <dbReference type="EC" id="2.7.7.7"/>
    </reaction>
</comment>
<dbReference type="InterPro" id="IPR018320">
    <property type="entry name" value="DNA_polymerase_1"/>
</dbReference>
<keyword evidence="13 16" id="KW-0234">DNA repair</keyword>
<keyword evidence="5 16" id="KW-0548">Nucleotidyltransferase</keyword>
<dbReference type="InterPro" id="IPR008918">
    <property type="entry name" value="HhH2"/>
</dbReference>
<dbReference type="GO" id="GO:0003887">
    <property type="term" value="F:DNA-directed DNA polymerase activity"/>
    <property type="evidence" value="ECO:0007669"/>
    <property type="project" value="UniProtKB-UniRule"/>
</dbReference>
<dbReference type="Gene3D" id="3.30.70.370">
    <property type="match status" value="1"/>
</dbReference>
<dbReference type="InterPro" id="IPR020046">
    <property type="entry name" value="5-3_exonucl_a-hlix_arch_N"/>
</dbReference>
<sequence>MEASKETKTLVLVDGSSLAFRSFYAMFKSGLRAKDGTPTGAVHGFFASLFDLIEKQKPDMLAVCFDLSDPTFRHEEFESYKANRAEMPDELAQQWPIIKEGVQKLEIPLYELSGYEADDVIGTVAKQAEAKGMRVLILTGDQDAFQLLAGEEDNIEVLMPSKGELITYKKAKVFEKLGVYPEQITDYKGLCGDKSDNIPGVKGIGEVTAAKLLASYGTVEKIYENIDEIKSASVKQKLIDGKQSAFDSKRLATIRLDVPLDFDFEHCLITMPNLEEVAEFFARLNFKTLTSRIPKVLSRFSADGTEPVLPKVAVGALVGAAPESKISESNEVNQSMVGKDGQLSLFDTAKPNYNRELAALAEGGRGRMVSVRQPKIEVVLEPMEEPLLVTSESELDDLISKLKQQSVLSIDLETTGLNSLDTEIVGYALAYDERVKLNERNQVHLTENGFGGKALKSAYIPVRHKITGGKEQLSPALVAEKLKPLLQDPTIGKVAQNAKYELNVFSLCGIKMQNVVFDPMLASYIDNPDQKHGLKDQVDRILNYKMTRISELIGTGKKQLTIDMVPLDQVAAYAADDARLTLELARYYVQTMDEEQKFLLYDMELPLAVVLAEMEQNGIVLDLNYLSELSTELGTELARLESEIYQHAGHGFNINSTQQLQKVLFEELGLKTKGKTKTGYSTDASVLEALKEEHPIIACILEYRHISKLRSTYVDALPREISKRDGRLHGEFNQTVTSTGRLSSSNPNLQNIPIKTELGRRIRKAFTAQEGWSLVSADYSQIELRMLAHMSGDETLIDAFQKDQDIHARTAGEIFEVPIEEVTSDLRRVGKTINFALVYQQGAFSTAQDLGISTKEAQAFIDKYFSRYPRVKGFLQATIEEAKELDYARTIWGRKRYFTHLNDRNDNIRRADERAACNAPIQGSAADLVKLAMIRLDHDLKASGLQARLIMQVHDELVLEVPDQEIEATRELLKNAMQLDQPLTVPLKVDFGVGKNWMDAK</sequence>
<dbReference type="NCBIfam" id="TIGR00593">
    <property type="entry name" value="pola"/>
    <property type="match status" value="1"/>
</dbReference>
<evidence type="ECO:0000256" key="13">
    <source>
        <dbReference type="ARBA" id="ARBA00023204"/>
    </source>
</evidence>
<keyword evidence="9 16" id="KW-0378">Hydrolase</keyword>
<dbReference type="AlphaFoldDB" id="A0A8J7TKX0"/>
<keyword evidence="4 16" id="KW-0808">Transferase</keyword>
<dbReference type="CDD" id="cd09898">
    <property type="entry name" value="H3TH_53EXO"/>
    <property type="match status" value="1"/>
</dbReference>
<dbReference type="Gene3D" id="1.20.1060.10">
    <property type="entry name" value="Taq DNA Polymerase, Chain T, domain 4"/>
    <property type="match status" value="1"/>
</dbReference>
<dbReference type="EC" id="2.7.7.7" evidence="2 15"/>
<feature type="domain" description="3'-5' exonuclease" evidence="17">
    <location>
        <begin position="386"/>
        <end position="593"/>
    </location>
</feature>
<evidence type="ECO:0000256" key="10">
    <source>
        <dbReference type="ARBA" id="ARBA00022839"/>
    </source>
</evidence>
<dbReference type="InterPro" id="IPR036279">
    <property type="entry name" value="5-3_exonuclease_C_sf"/>
</dbReference>
<dbReference type="CDD" id="cd08637">
    <property type="entry name" value="DNA_pol_A_pol_I_C"/>
    <property type="match status" value="1"/>
</dbReference>
<dbReference type="FunFam" id="1.10.150.20:FF:000002">
    <property type="entry name" value="DNA polymerase I"/>
    <property type="match status" value="1"/>
</dbReference>
<comment type="similarity">
    <text evidence="1 16">Belongs to the DNA polymerase type-A family.</text>
</comment>
<proteinExistence type="inferred from homology"/>
<dbReference type="GO" id="GO:0008408">
    <property type="term" value="F:3'-5' exonuclease activity"/>
    <property type="evidence" value="ECO:0007669"/>
    <property type="project" value="UniProtKB-UniRule"/>
</dbReference>
<dbReference type="PANTHER" id="PTHR10133">
    <property type="entry name" value="DNA POLYMERASE I"/>
    <property type="match status" value="1"/>
</dbReference>
<name>A0A8J7TKX0_9BACT</name>
<keyword evidence="10 16" id="KW-0269">Exonuclease</keyword>
<dbReference type="Pfam" id="PF02739">
    <property type="entry name" value="5_3_exonuc_N"/>
    <property type="match status" value="1"/>
</dbReference>
<dbReference type="SMART" id="SM00475">
    <property type="entry name" value="53EXOc"/>
    <property type="match status" value="1"/>
</dbReference>
<evidence type="ECO:0000256" key="16">
    <source>
        <dbReference type="RuleBase" id="RU004460"/>
    </source>
</evidence>
<dbReference type="SUPFAM" id="SSF47807">
    <property type="entry name" value="5' to 3' exonuclease, C-terminal subdomain"/>
    <property type="match status" value="1"/>
</dbReference>
<evidence type="ECO:0000256" key="12">
    <source>
        <dbReference type="ARBA" id="ARBA00023125"/>
    </source>
</evidence>
<reference evidence="20" key="1">
    <citation type="submission" date="2021-02" db="EMBL/GenBank/DDBJ databases">
        <title>Genome-Resolved Metagenomics of a Microbial Community Performing Photosynthetic Biological Nutrient Removal.</title>
        <authorList>
            <person name="Mcdaniel E.A."/>
        </authorList>
    </citation>
    <scope>NUCLEOTIDE SEQUENCE</scope>
    <source>
        <strain evidence="20">UWPOB_OBS1</strain>
    </source>
</reference>
<feature type="domain" description="5'-3' exonuclease" evidence="18">
    <location>
        <begin position="7"/>
        <end position="270"/>
    </location>
</feature>
<evidence type="ECO:0000256" key="2">
    <source>
        <dbReference type="ARBA" id="ARBA00012417"/>
    </source>
</evidence>
<keyword evidence="6 16" id="KW-0235">DNA replication</keyword>
<dbReference type="SUPFAM" id="SSF53098">
    <property type="entry name" value="Ribonuclease H-like"/>
    <property type="match status" value="1"/>
</dbReference>
<dbReference type="Gene3D" id="3.40.50.1010">
    <property type="entry name" value="5'-nuclease"/>
    <property type="match status" value="1"/>
</dbReference>
<dbReference type="InterPro" id="IPR020045">
    <property type="entry name" value="DNA_polI_H3TH"/>
</dbReference>
<gene>
    <name evidence="16 20" type="primary">polA</name>
    <name evidence="20" type="ORF">J0M35_02680</name>
</gene>
<evidence type="ECO:0000256" key="15">
    <source>
        <dbReference type="NCBIfam" id="TIGR00593"/>
    </source>
</evidence>
<dbReference type="FunFam" id="1.20.1060.10:FF:000001">
    <property type="entry name" value="DNA polymerase I"/>
    <property type="match status" value="1"/>
</dbReference>
<dbReference type="InterPro" id="IPR029060">
    <property type="entry name" value="PIN-like_dom_sf"/>
</dbReference>